<evidence type="ECO:0000256" key="3">
    <source>
        <dbReference type="SAM" id="MobiDB-lite"/>
    </source>
</evidence>
<dbReference type="SUPFAM" id="SSF54518">
    <property type="entry name" value="Tubby C-terminal domain-like"/>
    <property type="match status" value="1"/>
</dbReference>
<reference evidence="4" key="2">
    <citation type="submission" date="2023-04" db="EMBL/GenBank/DDBJ databases">
        <authorList>
            <person name="Bu L."/>
            <person name="Lu L."/>
            <person name="Laidemitt M.R."/>
            <person name="Zhang S.M."/>
            <person name="Mutuku M."/>
            <person name="Mkoji G."/>
            <person name="Steinauer M."/>
            <person name="Loker E.S."/>
        </authorList>
    </citation>
    <scope>NUCLEOTIDE SEQUENCE</scope>
    <source>
        <strain evidence="4">KasaAsao</strain>
        <tissue evidence="4">Whole Snail</tissue>
    </source>
</reference>
<evidence type="ECO:0000256" key="2">
    <source>
        <dbReference type="RuleBase" id="RU363116"/>
    </source>
</evidence>
<comment type="similarity">
    <text evidence="1 2">Belongs to the phospholipid scramblase family.</text>
</comment>
<feature type="region of interest" description="Disordered" evidence="3">
    <location>
        <begin position="24"/>
        <end position="69"/>
    </location>
</feature>
<protein>
    <recommendedName>
        <fullName evidence="2">Phospholipid scramblase</fullName>
    </recommendedName>
</protein>
<evidence type="ECO:0000313" key="4">
    <source>
        <dbReference type="EMBL" id="KAK0055135.1"/>
    </source>
</evidence>
<evidence type="ECO:0000313" key="5">
    <source>
        <dbReference type="Proteomes" id="UP001233172"/>
    </source>
</evidence>
<accession>A0AAD8BIA2</accession>
<evidence type="ECO:0000256" key="1">
    <source>
        <dbReference type="ARBA" id="ARBA00005350"/>
    </source>
</evidence>
<name>A0AAD8BIA2_BIOPF</name>
<reference evidence="4" key="1">
    <citation type="journal article" date="2023" name="PLoS Negl. Trop. Dis.">
        <title>A genome sequence for Biomphalaria pfeifferi, the major vector snail for the human-infecting parasite Schistosoma mansoni.</title>
        <authorList>
            <person name="Bu L."/>
            <person name="Lu L."/>
            <person name="Laidemitt M.R."/>
            <person name="Zhang S.M."/>
            <person name="Mutuku M."/>
            <person name="Mkoji G."/>
            <person name="Steinauer M."/>
            <person name="Loker E.S."/>
        </authorList>
    </citation>
    <scope>NUCLEOTIDE SEQUENCE</scope>
    <source>
        <strain evidence="4">KasaAsao</strain>
    </source>
</reference>
<dbReference type="PANTHER" id="PTHR23248">
    <property type="entry name" value="PHOSPHOLIPID SCRAMBLASE-RELATED"/>
    <property type="match status" value="1"/>
</dbReference>
<dbReference type="AlphaFoldDB" id="A0AAD8BIA2"/>
<dbReference type="GO" id="GO:0005886">
    <property type="term" value="C:plasma membrane"/>
    <property type="evidence" value="ECO:0007669"/>
    <property type="project" value="TreeGrafter"/>
</dbReference>
<comment type="cofactor">
    <cofactor evidence="2">
        <name>Ca(2+)</name>
        <dbReference type="ChEBI" id="CHEBI:29108"/>
    </cofactor>
</comment>
<keyword evidence="2" id="KW-0564">Palmitate</keyword>
<comment type="function">
    <text evidence="2">May mediate accelerated ATP-independent bidirectional transbilayer migration of phospholipids upon binding calcium ions that results in a loss of phospholipid asymmetry in the plasma membrane.</text>
</comment>
<gene>
    <name evidence="4" type="ORF">Bpfe_015426</name>
</gene>
<feature type="compositionally biased region" description="Basic and acidic residues" evidence="3">
    <location>
        <begin position="24"/>
        <end position="66"/>
    </location>
</feature>
<keyword evidence="2" id="KW-0106">Calcium</keyword>
<comment type="caution">
    <text evidence="4">The sequence shown here is derived from an EMBL/GenBank/DDBJ whole genome shotgun (WGS) entry which is preliminary data.</text>
</comment>
<organism evidence="4 5">
    <name type="scientific">Biomphalaria pfeifferi</name>
    <name type="common">Bloodfluke planorb</name>
    <name type="synonym">Freshwater snail</name>
    <dbReference type="NCBI Taxonomy" id="112525"/>
    <lineage>
        <taxon>Eukaryota</taxon>
        <taxon>Metazoa</taxon>
        <taxon>Spiralia</taxon>
        <taxon>Lophotrochozoa</taxon>
        <taxon>Mollusca</taxon>
        <taxon>Gastropoda</taxon>
        <taxon>Heterobranchia</taxon>
        <taxon>Euthyneura</taxon>
        <taxon>Panpulmonata</taxon>
        <taxon>Hygrophila</taxon>
        <taxon>Lymnaeoidea</taxon>
        <taxon>Planorbidae</taxon>
        <taxon>Biomphalaria</taxon>
    </lineage>
</organism>
<dbReference type="PANTHER" id="PTHR23248:SF63">
    <property type="entry name" value="PHOSPHOLIPID SCRAMBLASE"/>
    <property type="match status" value="1"/>
</dbReference>
<dbReference type="InterPro" id="IPR025659">
    <property type="entry name" value="Tubby-like_C"/>
</dbReference>
<keyword evidence="5" id="KW-1185">Reference proteome</keyword>
<keyword evidence="2" id="KW-0449">Lipoprotein</keyword>
<dbReference type="EMBL" id="JASAOG010000072">
    <property type="protein sequence ID" value="KAK0055135.1"/>
    <property type="molecule type" value="Genomic_DNA"/>
</dbReference>
<dbReference type="Pfam" id="PF03803">
    <property type="entry name" value="Scramblase"/>
    <property type="match status" value="1"/>
</dbReference>
<dbReference type="InterPro" id="IPR005552">
    <property type="entry name" value="Scramblase"/>
</dbReference>
<sequence length="321" mass="36713">MTLQAGIYVTDPTVLCFAQVRKERRSEKNADQKRTQIRKERRSEKNADQKRTQIRKEHRSEKKDDITSGYLCNRPNRPMPCAVPLMPFPGQFQGCPPGLEYMAAIDQLICKQEVSLFEVLTGIEAVNKYRVFNTLNQQAYWALEESDCCNRIYCGPNRGFVFHITDNSQQDVMTIVRPFLCCKGCCCCADGCCKYPIYVNDRAGQLLGIVRMMNSCWTPHFGIFDHNEVLLYEIWGPCCPCQCACGCTDDVEFPIKSVKDNTQVGTVSKVWAGSFREMLTDADTYSVRFPVNLDVRHKALMFACIFLIDFAVFETQKNNNK</sequence>
<dbReference type="GO" id="GO:0017128">
    <property type="term" value="F:phospholipid scramblase activity"/>
    <property type="evidence" value="ECO:0007669"/>
    <property type="project" value="InterPro"/>
</dbReference>
<proteinExistence type="inferred from homology"/>
<dbReference type="Proteomes" id="UP001233172">
    <property type="component" value="Unassembled WGS sequence"/>
</dbReference>